<feature type="region of interest" description="Disordered" evidence="3">
    <location>
        <begin position="222"/>
        <end position="258"/>
    </location>
</feature>
<name>A0AAE4KXJ2_9ENTE</name>
<dbReference type="EMBL" id="JARQAI010000023">
    <property type="protein sequence ID" value="MDT2737915.1"/>
    <property type="molecule type" value="Genomic_DNA"/>
</dbReference>
<dbReference type="Gene3D" id="3.40.50.300">
    <property type="entry name" value="P-loop containing nucleotide triphosphate hydrolases"/>
    <property type="match status" value="3"/>
</dbReference>
<evidence type="ECO:0000313" key="5">
    <source>
        <dbReference type="EMBL" id="MDT2737915.1"/>
    </source>
</evidence>
<dbReference type="InterPro" id="IPR027417">
    <property type="entry name" value="P-loop_NTPase"/>
</dbReference>
<dbReference type="RefSeq" id="WP_311797426.1">
    <property type="nucleotide sequence ID" value="NZ_JARQAI010000023.1"/>
</dbReference>
<dbReference type="Proteomes" id="UP001180842">
    <property type="component" value="Unassembled WGS sequence"/>
</dbReference>
<evidence type="ECO:0000313" key="6">
    <source>
        <dbReference type="Proteomes" id="UP001180842"/>
    </source>
</evidence>
<dbReference type="InterPro" id="IPR051309">
    <property type="entry name" value="ABCF_ATPase"/>
</dbReference>
<sequence>MENLAIKLNKIEHSFGAKKLFSIESLSAYQGERIGIIGSNGQGKSTLLKLIAGELKPDSGTIQKEIAFHSFRQISDIEEENDQTNELDWELLGRFSVPQNALNTFSGGELTKYRLARVLSTYEMGLLLDEPTTHLDQNGIEQLIEELRYYYGTLLFVSHDRYFLNQLATKLWVIEDEEIKEYTGNYEEYQQQKKLEKLENERAVELFLKEKQRLTMAINQKKEQAEKNKKISTKKKQQSIRPDRLSSSKQKDTVQKNLQKTAKAMESRLLQLKEVATIEETRSIQFPISKTVEIHNKFPIRGEDFYLTKGEKRLFEGCDFQFGLGKRIAIIGKNGSGKSSLLKSILANDTGIVLSPKVVFSTYQQMSYNLQGNQSILAYLLEKSEYKEALVRSILHNLGFSQIEMSKPINKLSGGEATRVQIALLFTRPSNVLLLDEPTNFIDLQTTEALETLVTSYPGTVIFISHDRYFIQKVADEIYEIKDFRLQRID</sequence>
<dbReference type="NCBIfam" id="NF000355">
    <property type="entry name" value="ribo_prot_ABC_F"/>
    <property type="match status" value="1"/>
</dbReference>
<dbReference type="GO" id="GO:0016887">
    <property type="term" value="F:ATP hydrolysis activity"/>
    <property type="evidence" value="ECO:0007669"/>
    <property type="project" value="InterPro"/>
</dbReference>
<organism evidence="5 6">
    <name type="scientific">Enterococcus pseudoavium</name>
    <dbReference type="NCBI Taxonomy" id="44007"/>
    <lineage>
        <taxon>Bacteria</taxon>
        <taxon>Bacillati</taxon>
        <taxon>Bacillota</taxon>
        <taxon>Bacilli</taxon>
        <taxon>Lactobacillales</taxon>
        <taxon>Enterococcaceae</taxon>
        <taxon>Enterococcus</taxon>
    </lineage>
</organism>
<dbReference type="InterPro" id="IPR003439">
    <property type="entry name" value="ABC_transporter-like_ATP-bd"/>
</dbReference>
<dbReference type="SMART" id="SM00382">
    <property type="entry name" value="AAA"/>
    <property type="match status" value="2"/>
</dbReference>
<accession>A0AAE4KXJ2</accession>
<feature type="domain" description="ABC transporter" evidence="4">
    <location>
        <begin position="6"/>
        <end position="201"/>
    </location>
</feature>
<protein>
    <submittedName>
        <fullName evidence="5">ABC-F type ribosomal protection protein</fullName>
    </submittedName>
</protein>
<proteinExistence type="predicted"/>
<evidence type="ECO:0000256" key="2">
    <source>
        <dbReference type="ARBA" id="ARBA00022840"/>
    </source>
</evidence>
<dbReference type="Pfam" id="PF00005">
    <property type="entry name" value="ABC_tran"/>
    <property type="match status" value="2"/>
</dbReference>
<dbReference type="PROSITE" id="PS00211">
    <property type="entry name" value="ABC_TRANSPORTER_1"/>
    <property type="match status" value="2"/>
</dbReference>
<evidence type="ECO:0000256" key="1">
    <source>
        <dbReference type="ARBA" id="ARBA00022741"/>
    </source>
</evidence>
<evidence type="ECO:0000256" key="3">
    <source>
        <dbReference type="SAM" id="MobiDB-lite"/>
    </source>
</evidence>
<dbReference type="PROSITE" id="PS50893">
    <property type="entry name" value="ABC_TRANSPORTER_2"/>
    <property type="match status" value="2"/>
</dbReference>
<gene>
    <name evidence="5" type="primary">abc-f</name>
    <name evidence="5" type="ORF">P7H00_12420</name>
</gene>
<dbReference type="GO" id="GO:0005524">
    <property type="term" value="F:ATP binding"/>
    <property type="evidence" value="ECO:0007669"/>
    <property type="project" value="UniProtKB-KW"/>
</dbReference>
<feature type="compositionally biased region" description="Basic and acidic residues" evidence="3">
    <location>
        <begin position="241"/>
        <end position="254"/>
    </location>
</feature>
<keyword evidence="1" id="KW-0547">Nucleotide-binding</keyword>
<feature type="domain" description="ABC transporter" evidence="4">
    <location>
        <begin position="300"/>
        <end position="489"/>
    </location>
</feature>
<dbReference type="AlphaFoldDB" id="A0AAE4KXJ2"/>
<dbReference type="SUPFAM" id="SSF52540">
    <property type="entry name" value="P-loop containing nucleoside triphosphate hydrolases"/>
    <property type="match status" value="2"/>
</dbReference>
<evidence type="ECO:0000259" key="4">
    <source>
        <dbReference type="PROSITE" id="PS50893"/>
    </source>
</evidence>
<comment type="caution">
    <text evidence="5">The sequence shown here is derived from an EMBL/GenBank/DDBJ whole genome shotgun (WGS) entry which is preliminary data.</text>
</comment>
<keyword evidence="2" id="KW-0067">ATP-binding</keyword>
<dbReference type="InterPro" id="IPR017871">
    <property type="entry name" value="ABC_transporter-like_CS"/>
</dbReference>
<dbReference type="CDD" id="cd03221">
    <property type="entry name" value="ABCF_EF-3"/>
    <property type="match status" value="2"/>
</dbReference>
<dbReference type="PANTHER" id="PTHR42855:SF2">
    <property type="entry name" value="DRUG RESISTANCE ABC TRANSPORTER,ATP-BINDING PROTEIN"/>
    <property type="match status" value="1"/>
</dbReference>
<dbReference type="PANTHER" id="PTHR42855">
    <property type="entry name" value="ABC TRANSPORTER ATP-BINDING SUBUNIT"/>
    <property type="match status" value="1"/>
</dbReference>
<reference evidence="5" key="1">
    <citation type="submission" date="2023-03" db="EMBL/GenBank/DDBJ databases">
        <authorList>
            <person name="Shen W."/>
            <person name="Cai J."/>
        </authorList>
    </citation>
    <scope>NUCLEOTIDE SEQUENCE</scope>
    <source>
        <strain evidence="5">P69-2</strain>
    </source>
</reference>
<dbReference type="InterPro" id="IPR003593">
    <property type="entry name" value="AAA+_ATPase"/>
</dbReference>